<evidence type="ECO:0000256" key="5">
    <source>
        <dbReference type="ARBA" id="ARBA00023136"/>
    </source>
</evidence>
<dbReference type="GO" id="GO:0016829">
    <property type="term" value="F:lyase activity"/>
    <property type="evidence" value="ECO:0007669"/>
    <property type="project" value="UniProtKB-KW"/>
</dbReference>
<dbReference type="STRING" id="1209989.TepRe1_1310"/>
<dbReference type="NCBIfam" id="TIGR01195">
    <property type="entry name" value="oadG_fam"/>
    <property type="match status" value="1"/>
</dbReference>
<sequence>MTTIQVFQESLKTSVFGMCLVLGTLYILSLILELMRLVFESKTNVKKNETALKDQTSEQIQTVDTTDDTELIAVIAAAIAEYLQTPVSTLKISAIRQIHEKTPIWGIESRIYNINNKF</sequence>
<proteinExistence type="predicted"/>
<dbReference type="GO" id="GO:0015081">
    <property type="term" value="F:sodium ion transmembrane transporter activity"/>
    <property type="evidence" value="ECO:0007669"/>
    <property type="project" value="InterPro"/>
</dbReference>
<keyword evidence="8" id="KW-1185">Reference proteome</keyword>
<gene>
    <name evidence="7" type="ordered locus">TEPIRE1_1422</name>
</gene>
<comment type="subcellular location">
    <subcellularLocation>
        <location evidence="1">Cell membrane</location>
    </subcellularLocation>
</comment>
<dbReference type="Pfam" id="PF04277">
    <property type="entry name" value="OAD_gamma"/>
    <property type="match status" value="1"/>
</dbReference>
<keyword evidence="5 6" id="KW-0472">Membrane</keyword>
<dbReference type="GO" id="GO:0036376">
    <property type="term" value="P:sodium ion export across plasma membrane"/>
    <property type="evidence" value="ECO:0007669"/>
    <property type="project" value="InterPro"/>
</dbReference>
<protein>
    <submittedName>
        <fullName evidence="7">Oxaloacetate decarboxylase gamma chain</fullName>
        <ecNumber evidence="7">4.1.1.3</ecNumber>
    </submittedName>
</protein>
<evidence type="ECO:0000256" key="1">
    <source>
        <dbReference type="ARBA" id="ARBA00004236"/>
    </source>
</evidence>
<evidence type="ECO:0000256" key="2">
    <source>
        <dbReference type="ARBA" id="ARBA00022475"/>
    </source>
</evidence>
<dbReference type="Proteomes" id="UP000010802">
    <property type="component" value="Chromosome"/>
</dbReference>
<accession>F4LUC6</accession>
<dbReference type="AlphaFoldDB" id="F4LUC6"/>
<feature type="transmembrane region" description="Helical" evidence="6">
    <location>
        <begin position="15"/>
        <end position="39"/>
    </location>
</feature>
<dbReference type="RefSeq" id="WP_013778379.1">
    <property type="nucleotide sequence ID" value="NC_015519.1"/>
</dbReference>
<dbReference type="KEGG" id="tae:TepiRe1_1422"/>
<keyword evidence="3 6" id="KW-0812">Transmembrane</keyword>
<dbReference type="HOGENOM" id="CLU_156431_0_0_9"/>
<dbReference type="GO" id="GO:0005886">
    <property type="term" value="C:plasma membrane"/>
    <property type="evidence" value="ECO:0007669"/>
    <property type="project" value="UniProtKB-SubCell"/>
</dbReference>
<name>F4LUC6_TEPAE</name>
<dbReference type="KEGG" id="tep:TepRe1_1310"/>
<evidence type="ECO:0000256" key="6">
    <source>
        <dbReference type="SAM" id="Phobius"/>
    </source>
</evidence>
<reference evidence="8" key="1">
    <citation type="journal article" date="2013" name="Genome Announc.">
        <title>First genome sequence of a syntrophic acetate-oxidizing bacterium, Tepidanaerobacter acetatoxydans strain Re1.</title>
        <authorList>
            <person name="Manzoor S."/>
            <person name="Bongcam-Rudloff E."/>
            <person name="Schnurer A."/>
            <person name="Muller B."/>
        </authorList>
    </citation>
    <scope>NUCLEOTIDE SEQUENCE [LARGE SCALE GENOMIC DNA]</scope>
    <source>
        <strain evidence="8">Re1</strain>
    </source>
</reference>
<dbReference type="eggNOG" id="ENOG5032ZXI">
    <property type="taxonomic scope" value="Bacteria"/>
</dbReference>
<organism evidence="7 8">
    <name type="scientific">Tepidanaerobacter acetatoxydans (strain DSM 21804 / JCM 16047 / Re1)</name>
    <dbReference type="NCBI Taxonomy" id="1209989"/>
    <lineage>
        <taxon>Bacteria</taxon>
        <taxon>Bacillati</taxon>
        <taxon>Bacillota</taxon>
        <taxon>Clostridia</taxon>
        <taxon>Thermosediminibacterales</taxon>
        <taxon>Tepidanaerobacteraceae</taxon>
        <taxon>Tepidanaerobacter</taxon>
    </lineage>
</organism>
<dbReference type="EC" id="4.1.1.3" evidence="7"/>
<keyword evidence="2" id="KW-1003">Cell membrane</keyword>
<evidence type="ECO:0000256" key="4">
    <source>
        <dbReference type="ARBA" id="ARBA00022989"/>
    </source>
</evidence>
<evidence type="ECO:0000256" key="3">
    <source>
        <dbReference type="ARBA" id="ARBA00022692"/>
    </source>
</evidence>
<evidence type="ECO:0000313" key="8">
    <source>
        <dbReference type="Proteomes" id="UP000010802"/>
    </source>
</evidence>
<dbReference type="OrthoDB" id="1727341at2"/>
<dbReference type="EMBL" id="HF563609">
    <property type="protein sequence ID" value="CDI40683.1"/>
    <property type="molecule type" value="Genomic_DNA"/>
</dbReference>
<evidence type="ECO:0000313" key="7">
    <source>
        <dbReference type="EMBL" id="CDI40683.1"/>
    </source>
</evidence>
<keyword evidence="7" id="KW-0456">Lyase</keyword>
<dbReference type="InterPro" id="IPR005899">
    <property type="entry name" value="Na_pump_deCOase"/>
</dbReference>
<keyword evidence="4 6" id="KW-1133">Transmembrane helix</keyword>